<gene>
    <name evidence="3" type="ORF">ACFPET_02170</name>
</gene>
<feature type="transmembrane region" description="Helical" evidence="1">
    <location>
        <begin position="202"/>
        <end position="224"/>
    </location>
</feature>
<evidence type="ECO:0000256" key="1">
    <source>
        <dbReference type="SAM" id="Phobius"/>
    </source>
</evidence>
<dbReference type="Pfam" id="PF04235">
    <property type="entry name" value="DUF418"/>
    <property type="match status" value="1"/>
</dbReference>
<evidence type="ECO:0000259" key="2">
    <source>
        <dbReference type="Pfam" id="PF04235"/>
    </source>
</evidence>
<dbReference type="RefSeq" id="WP_380617738.1">
    <property type="nucleotide sequence ID" value="NZ_JBHSDK010000002.1"/>
</dbReference>
<feature type="transmembrane region" description="Helical" evidence="1">
    <location>
        <begin position="337"/>
        <end position="358"/>
    </location>
</feature>
<feature type="transmembrane region" description="Helical" evidence="1">
    <location>
        <begin position="305"/>
        <end position="325"/>
    </location>
</feature>
<dbReference type="InterPro" id="IPR007349">
    <property type="entry name" value="DUF418"/>
</dbReference>
<reference evidence="4" key="1">
    <citation type="journal article" date="2019" name="Int. J. Syst. Evol. Microbiol.">
        <title>The Global Catalogue of Microorganisms (GCM) 10K type strain sequencing project: providing services to taxonomists for standard genome sequencing and annotation.</title>
        <authorList>
            <consortium name="The Broad Institute Genomics Platform"/>
            <consortium name="The Broad Institute Genome Sequencing Center for Infectious Disease"/>
            <person name="Wu L."/>
            <person name="Ma J."/>
        </authorList>
    </citation>
    <scope>NUCLEOTIDE SEQUENCE [LARGE SCALE GENOMIC DNA]</scope>
    <source>
        <strain evidence="4">IBRC-M 10908</strain>
    </source>
</reference>
<feature type="transmembrane region" description="Helical" evidence="1">
    <location>
        <begin position="236"/>
        <end position="255"/>
    </location>
</feature>
<dbReference type="EMBL" id="JBHSDK010000002">
    <property type="protein sequence ID" value="MFC4334001.1"/>
    <property type="molecule type" value="Genomic_DNA"/>
</dbReference>
<proteinExistence type="predicted"/>
<dbReference type="InterPro" id="IPR052529">
    <property type="entry name" value="Bact_Transport_Assoc"/>
</dbReference>
<feature type="transmembrane region" description="Helical" evidence="1">
    <location>
        <begin position="118"/>
        <end position="135"/>
    </location>
</feature>
<protein>
    <submittedName>
        <fullName evidence="3">DUF418 domain-containing protein</fullName>
    </submittedName>
</protein>
<feature type="transmembrane region" description="Helical" evidence="1">
    <location>
        <begin position="267"/>
        <end position="284"/>
    </location>
</feature>
<organism evidence="3 4">
    <name type="scientific">Salininema proteolyticum</name>
    <dbReference type="NCBI Taxonomy" id="1607685"/>
    <lineage>
        <taxon>Bacteria</taxon>
        <taxon>Bacillati</taxon>
        <taxon>Actinomycetota</taxon>
        <taxon>Actinomycetes</taxon>
        <taxon>Glycomycetales</taxon>
        <taxon>Glycomycetaceae</taxon>
        <taxon>Salininema</taxon>
    </lineage>
</organism>
<feature type="transmembrane region" description="Helical" evidence="1">
    <location>
        <begin position="12"/>
        <end position="34"/>
    </location>
</feature>
<dbReference type="PANTHER" id="PTHR30590:SF2">
    <property type="entry name" value="INNER MEMBRANE PROTEIN"/>
    <property type="match status" value="1"/>
</dbReference>
<sequence>MANTLDHPARIAALDLLRGIAIVGTLASNIWVFMNPLGAWGLFTAADSMEFAERALWALANGKFLSLLAILFGVGIEIQYQSSKRRMQSWYTRYLWRTAVLFMEGLIHYLLIFEWDVLMGYALVSVHVAYLVTLSTKAIRRWFTGFAAVSTAIVAFVTVGSLRGDGGLAVTGADTGTFMHGTWWDQVVDRVQYFALFRMETIVLIPFASAMFLGGILLMRSGFFTATDKAAVRRRWIWTEVCLPIGAAITFRNLFAGTEFALIDRYIAAPLIAVGIAALTVNLVQRGKAGRGIVGRGMSNVGRTALSSYIFQNVVASALCYGWGLGLAVRWNGAMPWSAVLLWALISVLFMVLSTLWLKRFRQGPAEFAMRRIAQAPFRHRRPAEAGR</sequence>
<evidence type="ECO:0000313" key="3">
    <source>
        <dbReference type="EMBL" id="MFC4334001.1"/>
    </source>
</evidence>
<name>A0ABV8TUD6_9ACTN</name>
<comment type="caution">
    <text evidence="3">The sequence shown here is derived from an EMBL/GenBank/DDBJ whole genome shotgun (WGS) entry which is preliminary data.</text>
</comment>
<keyword evidence="1" id="KW-1133">Transmembrane helix</keyword>
<feature type="transmembrane region" description="Helical" evidence="1">
    <location>
        <begin position="142"/>
        <end position="162"/>
    </location>
</feature>
<keyword evidence="1" id="KW-0472">Membrane</keyword>
<dbReference type="PANTHER" id="PTHR30590">
    <property type="entry name" value="INNER MEMBRANE PROTEIN"/>
    <property type="match status" value="1"/>
</dbReference>
<keyword evidence="1" id="KW-0812">Transmembrane</keyword>
<feature type="transmembrane region" description="Helical" evidence="1">
    <location>
        <begin position="94"/>
        <end position="112"/>
    </location>
</feature>
<keyword evidence="4" id="KW-1185">Reference proteome</keyword>
<dbReference type="Proteomes" id="UP001595823">
    <property type="component" value="Unassembled WGS sequence"/>
</dbReference>
<feature type="domain" description="DUF418" evidence="2">
    <location>
        <begin position="218"/>
        <end position="374"/>
    </location>
</feature>
<feature type="transmembrane region" description="Helical" evidence="1">
    <location>
        <begin position="54"/>
        <end position="74"/>
    </location>
</feature>
<accession>A0ABV8TUD6</accession>
<evidence type="ECO:0000313" key="4">
    <source>
        <dbReference type="Proteomes" id="UP001595823"/>
    </source>
</evidence>